<keyword evidence="2" id="KW-1185">Reference proteome</keyword>
<evidence type="ECO:0000313" key="1">
    <source>
        <dbReference type="EMBL" id="BDV42419.1"/>
    </source>
</evidence>
<dbReference type="EMBL" id="AP027151">
    <property type="protein sequence ID" value="BDV42419.1"/>
    <property type="molecule type" value="Genomic_DNA"/>
</dbReference>
<evidence type="ECO:0008006" key="3">
    <source>
        <dbReference type="Google" id="ProtNLM"/>
    </source>
</evidence>
<gene>
    <name evidence="1" type="ORF">GURASL_13420</name>
</gene>
<organism evidence="1 2">
    <name type="scientific">Geotalea uraniireducens</name>
    <dbReference type="NCBI Taxonomy" id="351604"/>
    <lineage>
        <taxon>Bacteria</taxon>
        <taxon>Pseudomonadati</taxon>
        <taxon>Thermodesulfobacteriota</taxon>
        <taxon>Desulfuromonadia</taxon>
        <taxon>Geobacterales</taxon>
        <taxon>Geobacteraceae</taxon>
        <taxon>Geotalea</taxon>
    </lineage>
</organism>
<sequence>MPFVVLAASTSLSHTGHLTKCPDSCCFRMFRISVLYCDCLLVIEPGKEAPPPRFRQRESLLQPAAFVYPIHYHPPNFCFID</sequence>
<proteinExistence type="predicted"/>
<accession>A0ABN6VQW2</accession>
<protein>
    <recommendedName>
        <fullName evidence="3">Secreted protein</fullName>
    </recommendedName>
</protein>
<dbReference type="Proteomes" id="UP001317705">
    <property type="component" value="Chromosome"/>
</dbReference>
<evidence type="ECO:0000313" key="2">
    <source>
        <dbReference type="Proteomes" id="UP001317705"/>
    </source>
</evidence>
<reference evidence="1 2" key="1">
    <citation type="submission" date="2022-12" db="EMBL/GenBank/DDBJ databases">
        <title>Polyphasic characterization of Geotalea uranireducens NIT-SL11 newly isolated from a complex of sewage sludge and microbially reduced graphene oxide.</title>
        <authorList>
            <person name="Xie L."/>
            <person name="Yoshida N."/>
            <person name="Meng L."/>
        </authorList>
    </citation>
    <scope>NUCLEOTIDE SEQUENCE [LARGE SCALE GENOMIC DNA]</scope>
    <source>
        <strain evidence="1 2">NIT-SL11</strain>
    </source>
</reference>
<name>A0ABN6VQW2_9BACT</name>